<gene>
    <name evidence="3" type="ORF">ACFSQP_04450</name>
</gene>
<protein>
    <submittedName>
        <fullName evidence="3">Beta strand repeat-containing protein</fullName>
    </submittedName>
</protein>
<evidence type="ECO:0000256" key="1">
    <source>
        <dbReference type="SAM" id="MobiDB-lite"/>
    </source>
</evidence>
<evidence type="ECO:0000313" key="3">
    <source>
        <dbReference type="EMBL" id="MFD2551060.1"/>
    </source>
</evidence>
<reference evidence="4" key="1">
    <citation type="journal article" date="2019" name="Int. J. Syst. Evol. Microbiol.">
        <title>The Global Catalogue of Microorganisms (GCM) 10K type strain sequencing project: providing services to taxonomists for standard genome sequencing and annotation.</title>
        <authorList>
            <consortium name="The Broad Institute Genomics Platform"/>
            <consortium name="The Broad Institute Genome Sequencing Center for Infectious Disease"/>
            <person name="Wu L."/>
            <person name="Ma J."/>
        </authorList>
    </citation>
    <scope>NUCLEOTIDE SEQUENCE [LARGE SCALE GENOMIC DNA]</scope>
    <source>
        <strain evidence="4">KCTC 42587</strain>
    </source>
</reference>
<name>A0ABW5KT17_9FLAO</name>
<dbReference type="Proteomes" id="UP001597472">
    <property type="component" value="Unassembled WGS sequence"/>
</dbReference>
<proteinExistence type="predicted"/>
<dbReference type="InterPro" id="IPR011049">
    <property type="entry name" value="Serralysin-like_metalloprot_C"/>
</dbReference>
<feature type="region of interest" description="Disordered" evidence="1">
    <location>
        <begin position="260"/>
        <end position="295"/>
    </location>
</feature>
<sequence>MNPFILSRSIVHTLILCFTVATAFAQKTQKIGDNPYSINPKAVLELESTTKGFLLPRMTESQMNAITGPAEGMMVFCTNCGIANDGELRIAYNNVWQTFKGDLKGNVVGNLTGNITETSVIANGVTATTQAAGDSSTKVATTAFVTSAASSSNFVNLTTAQTIAGAKTFETDLIVQGMTVGVGAGDASMTVYNTALGLDALKENTSWGNTAIGRETLTKSTNSTNTAVGYQALKISTQGSSNVAIGSRSMAANTIGRSNTATGANAMRSNTDGSNNTATGDNSMYSNTTGSQNSAVGQNALRTNTTGNQNTAIGNSADVSSNNLTNATAIGYNAKVATSNTIQLGDTDITHVKTSGTLTTGAITIPNTDGTSGQVLATNGAGILAWSTPSTEATSYSGILPLANGGTGSATKNFVDLTTAQTIAGAKTFSNALTAASFVKNGGTPTQFLKADGSVDATAYAPMASPALTGTPTAPTASAGTNSTQIATTAFVTNAQATNANLTGPITSSGNATSVASQTGTGSKFVMDTAPTLVTPVLGVATATSVNGTAIPSSKTLVVTTDKISALSATTSTELAGVISDETGTGSLVLSASPTFTGTPTAPTAIAGTSTTQLATTAFVSAAASSSKFVDLTTAQTIAGAKTFSSDMMIGTLTIGKGSGGDYTSVVMGTDALAVNTSGDRNTAIGTFALKSTTTGMRNTAIGYNTLETNTTGSYNTSIGAFSGPDAANPALVNSTAIGYNAKVTNSNTIQLGNTAVTEVRTSGLVKGNAFHATGPNNTGLEGGYLVWNLLQPGTTDATRDGYTSIVNNKGTSAGGFRFYNVSTTVEPTIAPIVEINASGSIKAGAVTYPSTHNSTAGQVLTTNASGVASWGSAAPSVREVADEFTATLNQTSFTLTQTPSANSKVKMYVNGIRISNTAYTISGATVTYIPANNGLTVLAVTDRIQFDYFY</sequence>
<feature type="chain" id="PRO_5046323006" evidence="2">
    <location>
        <begin position="24"/>
        <end position="951"/>
    </location>
</feature>
<keyword evidence="4" id="KW-1185">Reference proteome</keyword>
<dbReference type="Gene3D" id="6.10.140.2190">
    <property type="match status" value="2"/>
</dbReference>
<feature type="signal peptide" evidence="2">
    <location>
        <begin position="1"/>
        <end position="23"/>
    </location>
</feature>
<dbReference type="RefSeq" id="WP_376892126.1">
    <property type="nucleotide sequence ID" value="NZ_JBHULS010000002.1"/>
</dbReference>
<evidence type="ECO:0000256" key="2">
    <source>
        <dbReference type="SAM" id="SignalP"/>
    </source>
</evidence>
<dbReference type="Gene3D" id="2.150.10.10">
    <property type="entry name" value="Serralysin-like metalloprotease, C-terminal"/>
    <property type="match status" value="2"/>
</dbReference>
<organism evidence="3 4">
    <name type="scientific">Bizionia sediminis</name>
    <dbReference type="NCBI Taxonomy" id="1737064"/>
    <lineage>
        <taxon>Bacteria</taxon>
        <taxon>Pseudomonadati</taxon>
        <taxon>Bacteroidota</taxon>
        <taxon>Flavobacteriia</taxon>
        <taxon>Flavobacteriales</taxon>
        <taxon>Flavobacteriaceae</taxon>
        <taxon>Bizionia</taxon>
    </lineage>
</organism>
<keyword evidence="2" id="KW-0732">Signal</keyword>
<accession>A0ABW5KT17</accession>
<evidence type="ECO:0000313" key="4">
    <source>
        <dbReference type="Proteomes" id="UP001597472"/>
    </source>
</evidence>
<dbReference type="EMBL" id="JBHULS010000002">
    <property type="protein sequence ID" value="MFD2551060.1"/>
    <property type="molecule type" value="Genomic_DNA"/>
</dbReference>
<comment type="caution">
    <text evidence="3">The sequence shown here is derived from an EMBL/GenBank/DDBJ whole genome shotgun (WGS) entry which is preliminary data.</text>
</comment>